<dbReference type="RefSeq" id="WP_057893496.1">
    <property type="nucleotide sequence ID" value="NZ_AYZQ01000001.1"/>
</dbReference>
<evidence type="ECO:0000313" key="3">
    <source>
        <dbReference type="EMBL" id="KRM72470.1"/>
    </source>
</evidence>
<comment type="caution">
    <text evidence="3">The sequence shown here is derived from an EMBL/GenBank/DDBJ whole genome shotgun (WGS) entry which is preliminary data.</text>
</comment>
<dbReference type="GO" id="GO:0030674">
    <property type="term" value="F:protein-macromolecule adaptor activity"/>
    <property type="evidence" value="ECO:0007669"/>
    <property type="project" value="UniProtKB-UniRule"/>
</dbReference>
<dbReference type="EMBL" id="AYZQ01000001">
    <property type="protein sequence ID" value="KRM72470.1"/>
    <property type="molecule type" value="Genomic_DNA"/>
</dbReference>
<dbReference type="Proteomes" id="UP000051672">
    <property type="component" value="Unassembled WGS sequence"/>
</dbReference>
<dbReference type="OrthoDB" id="2360201at2"/>
<dbReference type="PIRSF" id="PIRSF029008">
    <property type="entry name" value="MecA"/>
    <property type="match status" value="1"/>
</dbReference>
<dbReference type="PANTHER" id="PTHR39161">
    <property type="entry name" value="ADAPTER PROTEIN MECA"/>
    <property type="match status" value="1"/>
</dbReference>
<proteinExistence type="inferred from homology"/>
<keyword evidence="4" id="KW-1185">Reference proteome</keyword>
<dbReference type="InterPro" id="IPR008681">
    <property type="entry name" value="Neg-reg_MecA"/>
</dbReference>
<sequence length="232" mass="26146">MEMERINDDTIRVLLGNDDLTARGITVLDLLGNHKQIESFFYSILDEVDKDHTFATNDAVTFQVMPSQSGLELLISKNNFKDENQDQSDNEDIEPTFLAAGDDVPNFIKEQLQGLDQDEDDDQAYDAGDYVEPGNSGQRNVVIKMASFEDLISLAKVLRLEGGTSDLYQYKGDYYLSLTFFDNAISMQEANDEIAIAMEYGDKATISDDVLSEYGQRIMATSALETVRYYFK</sequence>
<comment type="function">
    <text evidence="2">Enables the recognition and targeting of unfolded and aggregated proteins to the ClpC protease or to other proteins involved in proteolysis.</text>
</comment>
<dbReference type="AlphaFoldDB" id="A0A0R2B8L9"/>
<dbReference type="PANTHER" id="PTHR39161:SF1">
    <property type="entry name" value="ADAPTER PROTEIN MECA 1"/>
    <property type="match status" value="1"/>
</dbReference>
<name>A0A0R2B8L9_9LACO</name>
<comment type="subunit">
    <text evidence="2">Homodimer.</text>
</comment>
<protein>
    <recommendedName>
        <fullName evidence="2">Adapter protein MecA</fullName>
    </recommendedName>
</protein>
<organism evidence="3 4">
    <name type="scientific">Lacticaseibacillus brantae DSM 23927</name>
    <dbReference type="NCBI Taxonomy" id="1423727"/>
    <lineage>
        <taxon>Bacteria</taxon>
        <taxon>Bacillati</taxon>
        <taxon>Bacillota</taxon>
        <taxon>Bacilli</taxon>
        <taxon>Lactobacillales</taxon>
        <taxon>Lactobacillaceae</taxon>
        <taxon>Lacticaseibacillus</taxon>
    </lineage>
</organism>
<evidence type="ECO:0000256" key="1">
    <source>
        <dbReference type="ARBA" id="ARBA00005397"/>
    </source>
</evidence>
<evidence type="ECO:0000256" key="2">
    <source>
        <dbReference type="HAMAP-Rule" id="MF_01124"/>
    </source>
</evidence>
<comment type="domain">
    <text evidence="2">The N-terminal domain probably binds unfolded/aggregated proteins; the C-terminal domain interacts with ClpC.</text>
</comment>
<comment type="similarity">
    <text evidence="1 2">Belongs to the MecA family.</text>
</comment>
<dbReference type="HAMAP" id="MF_01124">
    <property type="entry name" value="MecA"/>
    <property type="match status" value="1"/>
</dbReference>
<accession>A0A0R2B8L9</accession>
<dbReference type="Pfam" id="PF05389">
    <property type="entry name" value="MecA"/>
    <property type="match status" value="1"/>
</dbReference>
<gene>
    <name evidence="2" type="primary">mecA</name>
    <name evidence="3" type="ORF">FC34_GL000175</name>
</gene>
<dbReference type="InterPro" id="IPR038471">
    <property type="entry name" value="MecA_C_sf"/>
</dbReference>
<dbReference type="Gene3D" id="3.30.70.1950">
    <property type="match status" value="1"/>
</dbReference>
<reference evidence="3 4" key="1">
    <citation type="journal article" date="2015" name="Genome Announc.">
        <title>Expanding the biotechnology potential of lactobacilli through comparative genomics of 213 strains and associated genera.</title>
        <authorList>
            <person name="Sun Z."/>
            <person name="Harris H.M."/>
            <person name="McCann A."/>
            <person name="Guo C."/>
            <person name="Argimon S."/>
            <person name="Zhang W."/>
            <person name="Yang X."/>
            <person name="Jeffery I.B."/>
            <person name="Cooney J.C."/>
            <person name="Kagawa T.F."/>
            <person name="Liu W."/>
            <person name="Song Y."/>
            <person name="Salvetti E."/>
            <person name="Wrobel A."/>
            <person name="Rasinkangas P."/>
            <person name="Parkhill J."/>
            <person name="Rea M.C."/>
            <person name="O'Sullivan O."/>
            <person name="Ritari J."/>
            <person name="Douillard F.P."/>
            <person name="Paul Ross R."/>
            <person name="Yang R."/>
            <person name="Briner A.E."/>
            <person name="Felis G.E."/>
            <person name="de Vos W.M."/>
            <person name="Barrangou R."/>
            <person name="Klaenhammer T.R."/>
            <person name="Caufield P.W."/>
            <person name="Cui Y."/>
            <person name="Zhang H."/>
            <person name="O'Toole P.W."/>
        </authorList>
    </citation>
    <scope>NUCLEOTIDE SEQUENCE [LARGE SCALE GENOMIC DNA]</scope>
    <source>
        <strain evidence="3 4">DSM 23927</strain>
    </source>
</reference>
<dbReference type="PATRIC" id="fig|1423727.3.peg.175"/>
<evidence type="ECO:0000313" key="4">
    <source>
        <dbReference type="Proteomes" id="UP000051672"/>
    </source>
</evidence>
<dbReference type="STRING" id="1423727.FC34_GL000175"/>